<accession>A0A7S3V0B2</accession>
<dbReference type="EMBL" id="HBIN01017733">
    <property type="protein sequence ID" value="CAE0443441.1"/>
    <property type="molecule type" value="Transcribed_RNA"/>
</dbReference>
<dbReference type="Gene3D" id="3.60.60.10">
    <property type="entry name" value="Penicillin V Acylase, Chain A"/>
    <property type="match status" value="1"/>
</dbReference>
<reference evidence="1" key="1">
    <citation type="submission" date="2021-01" db="EMBL/GenBank/DDBJ databases">
        <authorList>
            <person name="Corre E."/>
            <person name="Pelletier E."/>
            <person name="Niang G."/>
            <person name="Scheremetjew M."/>
            <person name="Finn R."/>
            <person name="Kale V."/>
            <person name="Holt S."/>
            <person name="Cochrane G."/>
            <person name="Meng A."/>
            <person name="Brown T."/>
            <person name="Cohen L."/>
        </authorList>
    </citation>
    <scope>NUCLEOTIDE SEQUENCE</scope>
    <source>
        <strain evidence="1">GSBS06</strain>
    </source>
</reference>
<gene>
    <name evidence="1" type="ORF">ASTO00021_LOCUS13528</name>
</gene>
<protein>
    <submittedName>
        <fullName evidence="1">Uncharacterized protein</fullName>
    </submittedName>
</protein>
<proteinExistence type="predicted"/>
<evidence type="ECO:0000313" key="1">
    <source>
        <dbReference type="EMBL" id="CAE0443441.1"/>
    </source>
</evidence>
<organism evidence="1">
    <name type="scientific">Aplanochytrium stocchinoi</name>
    <dbReference type="NCBI Taxonomy" id="215587"/>
    <lineage>
        <taxon>Eukaryota</taxon>
        <taxon>Sar</taxon>
        <taxon>Stramenopiles</taxon>
        <taxon>Bigyra</taxon>
        <taxon>Labyrinthulomycetes</taxon>
        <taxon>Thraustochytrida</taxon>
        <taxon>Thraustochytriidae</taxon>
        <taxon>Aplanochytrium</taxon>
    </lineage>
</organism>
<name>A0A7S3V0B2_9STRA</name>
<dbReference type="AlphaFoldDB" id="A0A7S3V0B2"/>
<sequence>MCFLIGATGPGVTSTGEALIGGVSDDPYNFRTFVRYIGQDFNNESSRFQAHIGTELRYIDSVTEDTPPPFEVEKNQPSRGINSAGLAFTCALAVEREIKSSDNLEDNPKSFAELTNRMMKECTNVDEAEKLLLSAKCVTPAFSVVLADACGNLTQIEVGRFGGAVLHRYSKTEPGVVIAVNCHQVPELIPFNKPEAQISNRHNNNGRRLFRGWQLANQYRGGIDVDTISLILSDHANINEDSASNPLIQYWGHSICNHGTRSHEEYDYDPLIPCWGTVSAEIMQPKFCSFHYCYGWPCGSSPEFRDQLYQNRSWGKFMAFALPSPSSTEVEAKEERWIGEGQKPDIVEITTTDGDLTEAGKVFLL</sequence>